<evidence type="ECO:0000313" key="3">
    <source>
        <dbReference type="Proteomes" id="UP000076632"/>
    </source>
</evidence>
<feature type="region of interest" description="Disordered" evidence="1">
    <location>
        <begin position="1"/>
        <end position="132"/>
    </location>
</feature>
<feature type="compositionally biased region" description="Polar residues" evidence="1">
    <location>
        <begin position="34"/>
        <end position="59"/>
    </location>
</feature>
<proteinExistence type="predicted"/>
<dbReference type="Proteomes" id="UP000076632">
    <property type="component" value="Unassembled WGS sequence"/>
</dbReference>
<dbReference type="InterPro" id="IPR036779">
    <property type="entry name" value="LysM_dom_sf"/>
</dbReference>
<feature type="compositionally biased region" description="Low complexity" evidence="1">
    <location>
        <begin position="10"/>
        <end position="32"/>
    </location>
</feature>
<dbReference type="RefSeq" id="XP_018191023.1">
    <property type="nucleotide sequence ID" value="XM_018331891.1"/>
</dbReference>
<evidence type="ECO:0000256" key="1">
    <source>
        <dbReference type="SAM" id="MobiDB-lite"/>
    </source>
</evidence>
<feature type="compositionally biased region" description="Polar residues" evidence="1">
    <location>
        <begin position="80"/>
        <end position="89"/>
    </location>
</feature>
<dbReference type="STRING" id="1328760.A0A165IWA4"/>
<feature type="compositionally biased region" description="Polar residues" evidence="1">
    <location>
        <begin position="350"/>
        <end position="360"/>
    </location>
</feature>
<dbReference type="EMBL" id="KV407455">
    <property type="protein sequence ID" value="KZF25468.1"/>
    <property type="molecule type" value="Genomic_DNA"/>
</dbReference>
<feature type="compositionally biased region" description="Polar residues" evidence="1">
    <location>
        <begin position="370"/>
        <end position="380"/>
    </location>
</feature>
<feature type="region of interest" description="Disordered" evidence="1">
    <location>
        <begin position="350"/>
        <end position="389"/>
    </location>
</feature>
<dbReference type="PANTHER" id="PTHR20932">
    <property type="entry name" value="LYSM AND PUTATIVE PEPTIDOGLYCAN-BINDING DOMAIN-CONTAINING PROTEIN"/>
    <property type="match status" value="1"/>
</dbReference>
<gene>
    <name evidence="2" type="ORF">L228DRAFT_244313</name>
</gene>
<dbReference type="OMA" id="NTSACIE"/>
<keyword evidence="3" id="KW-1185">Reference proteome</keyword>
<protein>
    <submittedName>
        <fullName evidence="2">Carbohydrate-binding module family 50 protein</fullName>
    </submittedName>
</protein>
<evidence type="ECO:0000313" key="2">
    <source>
        <dbReference type="EMBL" id="KZF25468.1"/>
    </source>
</evidence>
<dbReference type="InParanoid" id="A0A165IWA4"/>
<dbReference type="Gene3D" id="3.10.350.10">
    <property type="entry name" value="LysM domain"/>
    <property type="match status" value="1"/>
</dbReference>
<dbReference type="AlphaFoldDB" id="A0A165IWA4"/>
<accession>A0A165IWA4</accession>
<reference evidence="2 3" key="1">
    <citation type="journal article" date="2016" name="Fungal Biol.">
        <title>The genome of Xylona heveae provides a window into fungal endophytism.</title>
        <authorList>
            <person name="Gazis R."/>
            <person name="Kuo A."/>
            <person name="Riley R."/>
            <person name="LaButti K."/>
            <person name="Lipzen A."/>
            <person name="Lin J."/>
            <person name="Amirebrahimi M."/>
            <person name="Hesse C.N."/>
            <person name="Spatafora J.W."/>
            <person name="Henrissat B."/>
            <person name="Hainaut M."/>
            <person name="Grigoriev I.V."/>
            <person name="Hibbett D.S."/>
        </authorList>
    </citation>
    <scope>NUCLEOTIDE SEQUENCE [LARGE SCALE GENOMIC DNA]</scope>
    <source>
        <strain evidence="2 3">TC161</strain>
    </source>
</reference>
<dbReference type="GeneID" id="28897028"/>
<name>A0A165IWA4_XYLHT</name>
<dbReference type="OrthoDB" id="2192830at2759"/>
<dbReference type="PANTHER" id="PTHR20932:SF8">
    <property type="entry name" value="LD22649P"/>
    <property type="match status" value="1"/>
</dbReference>
<organism evidence="2 3">
    <name type="scientific">Xylona heveae (strain CBS 132557 / TC161)</name>
    <dbReference type="NCBI Taxonomy" id="1328760"/>
    <lineage>
        <taxon>Eukaryota</taxon>
        <taxon>Fungi</taxon>
        <taxon>Dikarya</taxon>
        <taxon>Ascomycota</taxon>
        <taxon>Pezizomycotina</taxon>
        <taxon>Xylonomycetes</taxon>
        <taxon>Xylonales</taxon>
        <taxon>Xylonaceae</taxon>
        <taxon>Xylona</taxon>
    </lineage>
</organism>
<feature type="region of interest" description="Disordered" evidence="1">
    <location>
        <begin position="193"/>
        <end position="220"/>
    </location>
</feature>
<feature type="region of interest" description="Disordered" evidence="1">
    <location>
        <begin position="241"/>
        <end position="260"/>
    </location>
</feature>
<sequence length="618" mass="66061">MNSETSTLNPSSSSHHASTVVSRASASRTAPSGGINSSTARTASTMRPRFRNSTMNTGLSMDGELGFDDSTPDSSAASSRFGSYFNSADPSRAASPIPGQHLPRIGSTGKLGHSVDVGSRGSRDEARSSGLRAFSASPMRTSGIWEQSWTKLQGIASNVLGSDALRSGTASPVGSPAPSSRRRKDFARARIGYSAPPSKWGPEAPDRSFVGTGTRQDREEAVRVKRREYMLSANQHVLPDTMGNFKRRSSDDRGSASVPPMEQEDRDALVYIHHVQPQDTLAGVLIKYDCQAPVFRRANRFWPNDSIQTRNTVVLPVDACRVKGRPVPSPSESTALLGDLIPMDQELVSTSGSNVAGSRNDTPRQPPPASETTSVASAQTLDRREDSPWIHESWVQIDGHPGPTEIARMSRKTLGFFPPSRRKSVSYSDLDTPSTSLDLPRLGHANATVSNAPPIRKISRTPSISYFPPNLQGPGGVGTLGKDVTTPGPAQDPLNKLFAAHLPNMAPGSPFDPHTATSPLNGIENVGSAIEGWVRKMATRAASFVEPPGTARPELGDLIELSNASSVNTIEEDDNGNHSVEICQATPAVELRSAASASAQEAPPRGRLRQVADRKKED</sequence>
<feature type="region of interest" description="Disordered" evidence="1">
    <location>
        <begin position="592"/>
        <end position="618"/>
    </location>
</feature>
<dbReference type="InterPro" id="IPR045030">
    <property type="entry name" value="LYSM1-4"/>
</dbReference>